<dbReference type="EMBL" id="SMBP01000003">
    <property type="protein sequence ID" value="TCU62734.1"/>
    <property type="molecule type" value="Genomic_DNA"/>
</dbReference>
<gene>
    <name evidence="4" type="ORF">EDD61_103149</name>
</gene>
<name>A0A4V2VL69_9FIRM</name>
<dbReference type="AlphaFoldDB" id="A0A4V2VL69"/>
<evidence type="ECO:0000256" key="3">
    <source>
        <dbReference type="SAM" id="Phobius"/>
    </source>
</evidence>
<keyword evidence="3" id="KW-0472">Membrane</keyword>
<dbReference type="RefSeq" id="WP_008688909.1">
    <property type="nucleotide sequence ID" value="NZ_JADPGE010000002.1"/>
</dbReference>
<feature type="transmembrane region" description="Helical" evidence="3">
    <location>
        <begin position="103"/>
        <end position="122"/>
    </location>
</feature>
<organism evidence="4 5">
    <name type="scientific">Longicatena caecimuris</name>
    <dbReference type="NCBI Taxonomy" id="1796635"/>
    <lineage>
        <taxon>Bacteria</taxon>
        <taxon>Bacillati</taxon>
        <taxon>Bacillota</taxon>
        <taxon>Erysipelotrichia</taxon>
        <taxon>Erysipelotrichales</taxon>
        <taxon>Erysipelotrichaceae</taxon>
        <taxon>Longicatena</taxon>
    </lineage>
</organism>
<evidence type="ECO:0000313" key="5">
    <source>
        <dbReference type="Proteomes" id="UP000295773"/>
    </source>
</evidence>
<evidence type="ECO:0000313" key="4">
    <source>
        <dbReference type="EMBL" id="TCU62734.1"/>
    </source>
</evidence>
<dbReference type="Proteomes" id="UP000295773">
    <property type="component" value="Unassembled WGS sequence"/>
</dbReference>
<sequence length="166" mass="17994">MIMDNKKVKELVLAALGIALVFLATYLIKVPNGIQGYFNLGDGFILLFSSLLNPFYAFLIGGIGSGLADIAGGYGIYFIPTLFIKGIEAVLVSLLLHKVTKPLLRYGIYALAGVWMVIGYFMADAFINDSWQLSLTGVPSNIIQAIVGIVIVMVTLPLLKSYQINT</sequence>
<protein>
    <submittedName>
        <fullName evidence="4">Putative membrane protein</fullName>
    </submittedName>
</protein>
<comment type="caution">
    <text evidence="4">The sequence shown here is derived from an EMBL/GenBank/DDBJ whole genome shotgun (WGS) entry which is preliminary data.</text>
</comment>
<evidence type="ECO:0000256" key="1">
    <source>
        <dbReference type="ARBA" id="ARBA00022692"/>
    </source>
</evidence>
<dbReference type="PANTHER" id="PTHR37815:SF3">
    <property type="entry name" value="UPF0397 PROTEIN SPR0429"/>
    <property type="match status" value="1"/>
</dbReference>
<dbReference type="InterPro" id="IPR009825">
    <property type="entry name" value="ECF_substrate-spec-like"/>
</dbReference>
<proteinExistence type="predicted"/>
<dbReference type="GO" id="GO:0016020">
    <property type="term" value="C:membrane"/>
    <property type="evidence" value="ECO:0007669"/>
    <property type="project" value="InterPro"/>
</dbReference>
<feature type="transmembrane region" description="Helical" evidence="3">
    <location>
        <begin position="74"/>
        <end position="96"/>
    </location>
</feature>
<dbReference type="PANTHER" id="PTHR37815">
    <property type="entry name" value="UPF0397 PROTEIN BC_2624-RELATED"/>
    <property type="match status" value="1"/>
</dbReference>
<keyword evidence="1 3" id="KW-0812">Transmembrane</keyword>
<evidence type="ECO:0000256" key="2">
    <source>
        <dbReference type="ARBA" id="ARBA00022989"/>
    </source>
</evidence>
<feature type="transmembrane region" description="Helical" evidence="3">
    <location>
        <begin position="44"/>
        <end position="68"/>
    </location>
</feature>
<dbReference type="Gene3D" id="1.10.1760.20">
    <property type="match status" value="1"/>
</dbReference>
<reference evidence="4 5" key="1">
    <citation type="submission" date="2019-03" db="EMBL/GenBank/DDBJ databases">
        <title>Genomic Encyclopedia of Type Strains, Phase IV (KMG-IV): sequencing the most valuable type-strain genomes for metagenomic binning, comparative biology and taxonomic classification.</title>
        <authorList>
            <person name="Goeker M."/>
        </authorList>
    </citation>
    <scope>NUCLEOTIDE SEQUENCE [LARGE SCALE GENOMIC DNA]</scope>
    <source>
        <strain evidence="4 5">DSM 29481</strain>
    </source>
</reference>
<accession>A0A4V2VL69</accession>
<keyword evidence="2 3" id="KW-1133">Transmembrane helix</keyword>
<feature type="transmembrane region" description="Helical" evidence="3">
    <location>
        <begin position="142"/>
        <end position="159"/>
    </location>
</feature>
<feature type="transmembrane region" description="Helical" evidence="3">
    <location>
        <begin position="12"/>
        <end position="32"/>
    </location>
</feature>
<dbReference type="Pfam" id="PF07155">
    <property type="entry name" value="ECF-ribofla_trS"/>
    <property type="match status" value="1"/>
</dbReference>
<keyword evidence="5" id="KW-1185">Reference proteome</keyword>